<feature type="transmembrane region" description="Helical" evidence="6">
    <location>
        <begin position="404"/>
        <end position="423"/>
    </location>
</feature>
<keyword evidence="3 6" id="KW-0812">Transmembrane</keyword>
<evidence type="ECO:0000313" key="7">
    <source>
        <dbReference type="EMBL" id="NYJ21416.1"/>
    </source>
</evidence>
<keyword evidence="8" id="KW-1185">Reference proteome</keyword>
<organism evidence="7 8">
    <name type="scientific">Glaciibacter psychrotolerans</name>
    <dbReference type="NCBI Taxonomy" id="670054"/>
    <lineage>
        <taxon>Bacteria</taxon>
        <taxon>Bacillati</taxon>
        <taxon>Actinomycetota</taxon>
        <taxon>Actinomycetes</taxon>
        <taxon>Micrococcales</taxon>
        <taxon>Microbacteriaceae</taxon>
        <taxon>Glaciibacter</taxon>
    </lineage>
</organism>
<feature type="transmembrane region" description="Helical" evidence="6">
    <location>
        <begin position="162"/>
        <end position="183"/>
    </location>
</feature>
<accession>A0A7Z0EGV1</accession>
<evidence type="ECO:0000256" key="6">
    <source>
        <dbReference type="SAM" id="Phobius"/>
    </source>
</evidence>
<feature type="transmembrane region" description="Helical" evidence="6">
    <location>
        <begin position="463"/>
        <end position="482"/>
    </location>
</feature>
<keyword evidence="2" id="KW-1003">Cell membrane</keyword>
<dbReference type="InterPro" id="IPR050833">
    <property type="entry name" value="Poly_Biosynth_Transport"/>
</dbReference>
<evidence type="ECO:0000313" key="8">
    <source>
        <dbReference type="Proteomes" id="UP000537260"/>
    </source>
</evidence>
<dbReference type="GO" id="GO:0005886">
    <property type="term" value="C:plasma membrane"/>
    <property type="evidence" value="ECO:0007669"/>
    <property type="project" value="UniProtKB-SubCell"/>
</dbReference>
<comment type="subcellular location">
    <subcellularLocation>
        <location evidence="1">Cell membrane</location>
        <topology evidence="1">Multi-pass membrane protein</topology>
    </subcellularLocation>
</comment>
<feature type="transmembrane region" description="Helical" evidence="6">
    <location>
        <begin position="319"/>
        <end position="336"/>
    </location>
</feature>
<feature type="transmembrane region" description="Helical" evidence="6">
    <location>
        <begin position="189"/>
        <end position="209"/>
    </location>
</feature>
<feature type="transmembrane region" description="Helical" evidence="6">
    <location>
        <begin position="342"/>
        <end position="368"/>
    </location>
</feature>
<proteinExistence type="predicted"/>
<dbReference type="PANTHER" id="PTHR30250:SF11">
    <property type="entry name" value="O-ANTIGEN TRANSPORTER-RELATED"/>
    <property type="match status" value="1"/>
</dbReference>
<feature type="transmembrane region" description="Helical" evidence="6">
    <location>
        <begin position="130"/>
        <end position="150"/>
    </location>
</feature>
<evidence type="ECO:0000256" key="4">
    <source>
        <dbReference type="ARBA" id="ARBA00022989"/>
    </source>
</evidence>
<feature type="transmembrane region" description="Helical" evidence="6">
    <location>
        <begin position="12"/>
        <end position="36"/>
    </location>
</feature>
<evidence type="ECO:0000256" key="5">
    <source>
        <dbReference type="ARBA" id="ARBA00023136"/>
    </source>
</evidence>
<keyword evidence="4 6" id="KW-1133">Transmembrane helix</keyword>
<dbReference type="PANTHER" id="PTHR30250">
    <property type="entry name" value="PST FAMILY PREDICTED COLANIC ACID TRANSPORTER"/>
    <property type="match status" value="1"/>
</dbReference>
<dbReference type="RefSeq" id="WP_179580014.1">
    <property type="nucleotide sequence ID" value="NZ_JACCFM010000001.1"/>
</dbReference>
<evidence type="ECO:0000256" key="1">
    <source>
        <dbReference type="ARBA" id="ARBA00004651"/>
    </source>
</evidence>
<keyword evidence="5 6" id="KW-0472">Membrane</keyword>
<gene>
    <name evidence="7" type="ORF">HNR05_003207</name>
</gene>
<evidence type="ECO:0000256" key="3">
    <source>
        <dbReference type="ARBA" id="ARBA00022692"/>
    </source>
</evidence>
<name>A0A7Z0EGV1_9MICO</name>
<feature type="transmembrane region" description="Helical" evidence="6">
    <location>
        <begin position="82"/>
        <end position="110"/>
    </location>
</feature>
<feature type="transmembrane region" description="Helical" evidence="6">
    <location>
        <begin position="42"/>
        <end position="61"/>
    </location>
</feature>
<dbReference type="AlphaFoldDB" id="A0A7Z0EGV1"/>
<evidence type="ECO:0000256" key="2">
    <source>
        <dbReference type="ARBA" id="ARBA00022475"/>
    </source>
</evidence>
<feature type="transmembrane region" description="Helical" evidence="6">
    <location>
        <begin position="435"/>
        <end position="457"/>
    </location>
</feature>
<protein>
    <submittedName>
        <fullName evidence="7">O-antigen/teichoic acid export membrane protein</fullName>
    </submittedName>
</protein>
<sequence length="522" mass="55908">MPTERLARSGSQSLFGSAFAAFAALGLTALVGNGLGAHGTGVFFQAVGIFTIASQVLRLGTNSSIVKMISEQRAFGRVGESWRTVVIGLVPVILVAIIAAVAVAVFATPLATWLGSGGERSELAELLRDMAPFIVLGAALAVLQTTARMLRGVWTFTLLQSILQPLSRLFMVLVAIVFAWNALDAFRAWMAVIPFWVVITIAVLARPLVLDWRQRHQAQESTREAVTRFWAFSSTRAVGGALETALEWSDVLIVAALRSPTEAGIYAVATRTVRAGQVVDRAMRLAVSPTISEMLARSELTAARTLHTSVTRAMILSNWPYYLILATMGPAVLSIFGPEFAAGSIVLVILAGAMMVSSSAGMLQSILLQGGRSSWQMYNKAVAFTISVGGNLLLVPVLGLFGAAITWAAGILVETAIASWQVHRRMGVHLQPGKLGLAMLLPLVVFGGGGLTIRLVFGSTFSALILGVLILGIIYLALLWLLRERLGIISIWREIPVLRRFAAKPPSVPDEITSLSPDDSRR</sequence>
<comment type="caution">
    <text evidence="7">The sequence shown here is derived from an EMBL/GenBank/DDBJ whole genome shotgun (WGS) entry which is preliminary data.</text>
</comment>
<feature type="transmembrane region" description="Helical" evidence="6">
    <location>
        <begin position="380"/>
        <end position="398"/>
    </location>
</feature>
<reference evidence="7 8" key="1">
    <citation type="submission" date="2020-07" db="EMBL/GenBank/DDBJ databases">
        <title>Sequencing the genomes of 1000 actinobacteria strains.</title>
        <authorList>
            <person name="Klenk H.-P."/>
        </authorList>
    </citation>
    <scope>NUCLEOTIDE SEQUENCE [LARGE SCALE GENOMIC DNA]</scope>
    <source>
        <strain evidence="7 8">LI1</strain>
    </source>
</reference>
<dbReference type="EMBL" id="JACCFM010000001">
    <property type="protein sequence ID" value="NYJ21416.1"/>
    <property type="molecule type" value="Genomic_DNA"/>
</dbReference>
<dbReference type="Proteomes" id="UP000537260">
    <property type="component" value="Unassembled WGS sequence"/>
</dbReference>